<organism evidence="15 16">
    <name type="scientific">Paramicrobacterium agarici</name>
    <dbReference type="NCBI Taxonomy" id="630514"/>
    <lineage>
        <taxon>Bacteria</taxon>
        <taxon>Bacillati</taxon>
        <taxon>Actinomycetota</taxon>
        <taxon>Actinomycetes</taxon>
        <taxon>Micrococcales</taxon>
        <taxon>Microbacteriaceae</taxon>
        <taxon>Paramicrobacterium</taxon>
    </lineage>
</organism>
<dbReference type="InterPro" id="IPR003661">
    <property type="entry name" value="HisK_dim/P_dom"/>
</dbReference>
<dbReference type="Gene3D" id="6.10.340.10">
    <property type="match status" value="1"/>
</dbReference>
<evidence type="ECO:0000256" key="11">
    <source>
        <dbReference type="ARBA" id="ARBA00023136"/>
    </source>
</evidence>
<dbReference type="InterPro" id="IPR036890">
    <property type="entry name" value="HATPase_C_sf"/>
</dbReference>
<evidence type="ECO:0000256" key="10">
    <source>
        <dbReference type="ARBA" id="ARBA00023012"/>
    </source>
</evidence>
<keyword evidence="11 12" id="KW-0472">Membrane</keyword>
<comment type="cofactor">
    <cofactor evidence="2">
        <name>a divalent metal cation</name>
        <dbReference type="ChEBI" id="CHEBI:60240"/>
    </cofactor>
</comment>
<evidence type="ECO:0000313" key="16">
    <source>
        <dbReference type="Proteomes" id="UP000221369"/>
    </source>
</evidence>
<sequence>MGRHKQRPLRRSLVLATVAFISLSALVIGLVSVFSLQSILLNRIDRQLVEAASRSAAAVGPSTPESDSSPDFIGSQGQSIGTLGAVRIDGSVVIGAYLDQKLDSPLLSSTQLEQLQSEDVGQRPESVYLGSSLGNYRVVAVPLNHRIDIIVGLPLYEIEATISELVLVVAIVALGALVLSGVGAYGLVRLTLRPLERVTAAATTVSTMTLDRGDVALAVRVPDDDTDTQTEVGRVGLAINRMLEHVSNALQARQRSEDKVRRFVSDASHELRTPLASIRGYAELTRMSGEAIPDDAAYAIGRIESESRRMTDIVEDLLLLARLDEGRQLDDAPVDVTELVHDAVSDARAAAGDHEWLVDAPEHPVMVSGDHGRLFQVVMNLLSNARVHTPAGTVVETALAVHEHDGTSVAEITISDDGPGIDPDMVDAVFERFVRGDSSRARSTGSTGLGLAIVQGVVTAHGGESSVTSEPGHTVFRITLPLMPSSAV</sequence>
<evidence type="ECO:0000256" key="1">
    <source>
        <dbReference type="ARBA" id="ARBA00000085"/>
    </source>
</evidence>
<dbReference type="PANTHER" id="PTHR45436">
    <property type="entry name" value="SENSOR HISTIDINE KINASE YKOH"/>
    <property type="match status" value="1"/>
</dbReference>
<dbReference type="FunFam" id="3.30.565.10:FF:000006">
    <property type="entry name" value="Sensor histidine kinase WalK"/>
    <property type="match status" value="1"/>
</dbReference>
<feature type="transmembrane region" description="Helical" evidence="12">
    <location>
        <begin position="165"/>
        <end position="188"/>
    </location>
</feature>
<feature type="domain" description="Histidine kinase" evidence="13">
    <location>
        <begin position="266"/>
        <end position="484"/>
    </location>
</feature>
<name>A0A2A9DRE6_9MICO</name>
<dbReference type="Gene3D" id="1.10.287.130">
    <property type="match status" value="1"/>
</dbReference>
<evidence type="ECO:0000256" key="2">
    <source>
        <dbReference type="ARBA" id="ARBA00001968"/>
    </source>
</evidence>
<evidence type="ECO:0000256" key="12">
    <source>
        <dbReference type="SAM" id="Phobius"/>
    </source>
</evidence>
<evidence type="ECO:0000259" key="14">
    <source>
        <dbReference type="PROSITE" id="PS50885"/>
    </source>
</evidence>
<dbReference type="EMBL" id="PDJE01000001">
    <property type="protein sequence ID" value="PFG29164.1"/>
    <property type="molecule type" value="Genomic_DNA"/>
</dbReference>
<dbReference type="SMART" id="SM00304">
    <property type="entry name" value="HAMP"/>
    <property type="match status" value="1"/>
</dbReference>
<evidence type="ECO:0000256" key="5">
    <source>
        <dbReference type="ARBA" id="ARBA00022553"/>
    </source>
</evidence>
<dbReference type="CDD" id="cd00082">
    <property type="entry name" value="HisKA"/>
    <property type="match status" value="1"/>
</dbReference>
<dbReference type="FunFam" id="1.10.287.130:FF:000001">
    <property type="entry name" value="Two-component sensor histidine kinase"/>
    <property type="match status" value="1"/>
</dbReference>
<comment type="catalytic activity">
    <reaction evidence="1">
        <text>ATP + protein L-histidine = ADP + protein N-phospho-L-histidine.</text>
        <dbReference type="EC" id="2.7.13.3"/>
    </reaction>
</comment>
<dbReference type="GO" id="GO:0005509">
    <property type="term" value="F:calcium ion binding"/>
    <property type="evidence" value="ECO:0007669"/>
    <property type="project" value="UniProtKB-ARBA"/>
</dbReference>
<evidence type="ECO:0000313" key="15">
    <source>
        <dbReference type="EMBL" id="PFG29164.1"/>
    </source>
</evidence>
<dbReference type="RefSeq" id="WP_098405783.1">
    <property type="nucleotide sequence ID" value="NZ_PDJE01000001.1"/>
</dbReference>
<keyword evidence="7 12" id="KW-0812">Transmembrane</keyword>
<dbReference type="InterPro" id="IPR050428">
    <property type="entry name" value="TCS_sensor_his_kinase"/>
</dbReference>
<dbReference type="InterPro" id="IPR003594">
    <property type="entry name" value="HATPase_dom"/>
</dbReference>
<dbReference type="SUPFAM" id="SSF55874">
    <property type="entry name" value="ATPase domain of HSP90 chaperone/DNA topoisomerase II/histidine kinase"/>
    <property type="match status" value="1"/>
</dbReference>
<dbReference type="SUPFAM" id="SSF47384">
    <property type="entry name" value="Homodimeric domain of signal transducing histidine kinase"/>
    <property type="match status" value="1"/>
</dbReference>
<dbReference type="PROSITE" id="PS50109">
    <property type="entry name" value="HIS_KIN"/>
    <property type="match status" value="1"/>
</dbReference>
<comment type="caution">
    <text evidence="15">The sequence shown here is derived from an EMBL/GenBank/DDBJ whole genome shotgun (WGS) entry which is preliminary data.</text>
</comment>
<dbReference type="PROSITE" id="PS50885">
    <property type="entry name" value="HAMP"/>
    <property type="match status" value="1"/>
</dbReference>
<keyword evidence="16" id="KW-1185">Reference proteome</keyword>
<dbReference type="AlphaFoldDB" id="A0A2A9DRE6"/>
<dbReference type="Pfam" id="PF02518">
    <property type="entry name" value="HATPase_c"/>
    <property type="match status" value="1"/>
</dbReference>
<dbReference type="SMART" id="SM00388">
    <property type="entry name" value="HisKA"/>
    <property type="match status" value="1"/>
</dbReference>
<evidence type="ECO:0000256" key="8">
    <source>
        <dbReference type="ARBA" id="ARBA00022777"/>
    </source>
</evidence>
<dbReference type="InterPro" id="IPR005467">
    <property type="entry name" value="His_kinase_dom"/>
</dbReference>
<evidence type="ECO:0000256" key="3">
    <source>
        <dbReference type="ARBA" id="ARBA00004236"/>
    </source>
</evidence>
<keyword evidence="10" id="KW-0902">Two-component regulatory system</keyword>
<evidence type="ECO:0000256" key="9">
    <source>
        <dbReference type="ARBA" id="ARBA00022989"/>
    </source>
</evidence>
<gene>
    <name evidence="15" type="ORF">ATJ78_0060</name>
</gene>
<dbReference type="InterPro" id="IPR003660">
    <property type="entry name" value="HAMP_dom"/>
</dbReference>
<evidence type="ECO:0000256" key="7">
    <source>
        <dbReference type="ARBA" id="ARBA00022692"/>
    </source>
</evidence>
<dbReference type="Proteomes" id="UP000221369">
    <property type="component" value="Unassembled WGS sequence"/>
</dbReference>
<protein>
    <recommendedName>
        <fullName evidence="4">histidine kinase</fullName>
        <ecNumber evidence="4">2.7.13.3</ecNumber>
    </recommendedName>
</protein>
<evidence type="ECO:0000256" key="6">
    <source>
        <dbReference type="ARBA" id="ARBA00022679"/>
    </source>
</evidence>
<keyword evidence="9 12" id="KW-1133">Transmembrane helix</keyword>
<dbReference type="PRINTS" id="PR00344">
    <property type="entry name" value="BCTRLSENSOR"/>
</dbReference>
<feature type="domain" description="HAMP" evidence="14">
    <location>
        <begin position="189"/>
        <end position="251"/>
    </location>
</feature>
<evidence type="ECO:0000259" key="13">
    <source>
        <dbReference type="PROSITE" id="PS50109"/>
    </source>
</evidence>
<dbReference type="CDD" id="cd06225">
    <property type="entry name" value="HAMP"/>
    <property type="match status" value="1"/>
</dbReference>
<keyword evidence="6" id="KW-0808">Transferase</keyword>
<accession>A0A2A9DRE6</accession>
<reference evidence="15 16" key="1">
    <citation type="submission" date="2017-10" db="EMBL/GenBank/DDBJ databases">
        <title>Sequencing the genomes of 1000 actinobacteria strains.</title>
        <authorList>
            <person name="Klenk H.-P."/>
        </authorList>
    </citation>
    <scope>NUCLEOTIDE SEQUENCE [LARGE SCALE GENOMIC DNA]</scope>
    <source>
        <strain evidence="15 16">DSM 21798</strain>
    </source>
</reference>
<proteinExistence type="predicted"/>
<dbReference type="Gene3D" id="3.30.565.10">
    <property type="entry name" value="Histidine kinase-like ATPase, C-terminal domain"/>
    <property type="match status" value="1"/>
</dbReference>
<feature type="transmembrane region" description="Helical" evidence="12">
    <location>
        <begin position="12"/>
        <end position="36"/>
    </location>
</feature>
<dbReference type="CDD" id="cd00075">
    <property type="entry name" value="HATPase"/>
    <property type="match status" value="1"/>
</dbReference>
<dbReference type="EC" id="2.7.13.3" evidence="4"/>
<dbReference type="GO" id="GO:0005886">
    <property type="term" value="C:plasma membrane"/>
    <property type="evidence" value="ECO:0007669"/>
    <property type="project" value="UniProtKB-SubCell"/>
</dbReference>
<comment type="subcellular location">
    <subcellularLocation>
        <location evidence="3">Cell membrane</location>
    </subcellularLocation>
</comment>
<dbReference type="GO" id="GO:0000155">
    <property type="term" value="F:phosphorelay sensor kinase activity"/>
    <property type="evidence" value="ECO:0007669"/>
    <property type="project" value="InterPro"/>
</dbReference>
<dbReference type="Pfam" id="PF00512">
    <property type="entry name" value="HisKA"/>
    <property type="match status" value="1"/>
</dbReference>
<evidence type="ECO:0000256" key="4">
    <source>
        <dbReference type="ARBA" id="ARBA00012438"/>
    </source>
</evidence>
<dbReference type="InterPro" id="IPR036097">
    <property type="entry name" value="HisK_dim/P_sf"/>
</dbReference>
<keyword evidence="5" id="KW-0597">Phosphoprotein</keyword>
<dbReference type="SMART" id="SM00387">
    <property type="entry name" value="HATPase_c"/>
    <property type="match status" value="1"/>
</dbReference>
<dbReference type="PANTHER" id="PTHR45436:SF5">
    <property type="entry name" value="SENSOR HISTIDINE KINASE TRCS"/>
    <property type="match status" value="1"/>
</dbReference>
<dbReference type="InterPro" id="IPR004358">
    <property type="entry name" value="Sig_transdc_His_kin-like_C"/>
</dbReference>
<keyword evidence="8 15" id="KW-0418">Kinase</keyword>